<dbReference type="Proteomes" id="UP000596311">
    <property type="component" value="Chromosome"/>
</dbReference>
<protein>
    <recommendedName>
        <fullName evidence="4">HNH endonuclease</fullName>
    </recommendedName>
</protein>
<sequence>MNICARCDQPIRHDEAYDRTPVHAGSGGQPDVLRHLRCPSLERPGRGD</sequence>
<evidence type="ECO:0000313" key="3">
    <source>
        <dbReference type="Proteomes" id="UP000596311"/>
    </source>
</evidence>
<dbReference type="EMBL" id="CP049945">
    <property type="protein sequence ID" value="QRF03987.1"/>
    <property type="molecule type" value="Genomic_DNA"/>
</dbReference>
<organism evidence="2 3">
    <name type="scientific">Streptomyces koyangensis</name>
    <dbReference type="NCBI Taxonomy" id="188770"/>
    <lineage>
        <taxon>Bacteria</taxon>
        <taxon>Bacillati</taxon>
        <taxon>Actinomycetota</taxon>
        <taxon>Actinomycetes</taxon>
        <taxon>Kitasatosporales</taxon>
        <taxon>Streptomycetaceae</taxon>
        <taxon>Streptomyces</taxon>
        <taxon>Streptomyces aurantiacus group</taxon>
    </lineage>
</organism>
<proteinExistence type="predicted"/>
<keyword evidence="3" id="KW-1185">Reference proteome</keyword>
<evidence type="ECO:0008006" key="4">
    <source>
        <dbReference type="Google" id="ProtNLM"/>
    </source>
</evidence>
<evidence type="ECO:0000256" key="1">
    <source>
        <dbReference type="SAM" id="MobiDB-lite"/>
    </source>
</evidence>
<reference evidence="2 3" key="1">
    <citation type="submission" date="2020-03" db="EMBL/GenBank/DDBJ databases">
        <title>Genome mining and metabolic profiling illuminate the polycyclic tetramate macrolactams from Streptomyces koyangensis SCSIO 5802.</title>
        <authorList>
            <person name="Ding W."/>
        </authorList>
    </citation>
    <scope>NUCLEOTIDE SEQUENCE [LARGE SCALE GENOMIC DNA]</scope>
    <source>
        <strain evidence="2 3">SCSIO 5802</strain>
    </source>
</reference>
<name>A0ABX7EHB2_9ACTN</name>
<dbReference type="RefSeq" id="WP_203215328.1">
    <property type="nucleotide sequence ID" value="NZ_CP049945.1"/>
</dbReference>
<accession>A0ABX7EHB2</accession>
<gene>
    <name evidence="2" type="ORF">G9U55_18530</name>
</gene>
<evidence type="ECO:0000313" key="2">
    <source>
        <dbReference type="EMBL" id="QRF03987.1"/>
    </source>
</evidence>
<feature type="region of interest" description="Disordered" evidence="1">
    <location>
        <begin position="15"/>
        <end position="48"/>
    </location>
</feature>